<organism evidence="2 3">
    <name type="scientific">Zoogloea oryzae</name>
    <dbReference type="NCBI Taxonomy" id="310767"/>
    <lineage>
        <taxon>Bacteria</taxon>
        <taxon>Pseudomonadati</taxon>
        <taxon>Pseudomonadota</taxon>
        <taxon>Betaproteobacteria</taxon>
        <taxon>Rhodocyclales</taxon>
        <taxon>Zoogloeaceae</taxon>
        <taxon>Zoogloea</taxon>
    </lineage>
</organism>
<dbReference type="EMBL" id="BSPX01000064">
    <property type="protein sequence ID" value="GLT23891.1"/>
    <property type="molecule type" value="Genomic_DNA"/>
</dbReference>
<name>A0ABQ6FG79_9RHOO</name>
<dbReference type="RefSeq" id="WP_284189067.1">
    <property type="nucleotide sequence ID" value="NZ_BSPX01000064.1"/>
</dbReference>
<feature type="signal peptide" evidence="1">
    <location>
        <begin position="1"/>
        <end position="26"/>
    </location>
</feature>
<evidence type="ECO:0000256" key="1">
    <source>
        <dbReference type="SAM" id="SignalP"/>
    </source>
</evidence>
<protein>
    <recommendedName>
        <fullName evidence="4">PXPV repeat-containing protein</fullName>
    </recommendedName>
</protein>
<keyword evidence="1" id="KW-0732">Signal</keyword>
<keyword evidence="3" id="KW-1185">Reference proteome</keyword>
<accession>A0ABQ6FG79</accession>
<dbReference type="Proteomes" id="UP001157167">
    <property type="component" value="Unassembled WGS sequence"/>
</dbReference>
<comment type="caution">
    <text evidence="2">The sequence shown here is derived from an EMBL/GenBank/DDBJ whole genome shotgun (WGS) entry which is preliminary data.</text>
</comment>
<evidence type="ECO:0008006" key="4">
    <source>
        <dbReference type="Google" id="ProtNLM"/>
    </source>
</evidence>
<evidence type="ECO:0000313" key="3">
    <source>
        <dbReference type="Proteomes" id="UP001157167"/>
    </source>
</evidence>
<gene>
    <name evidence="2" type="ORF">GCM10007933_33620</name>
</gene>
<proteinExistence type="predicted"/>
<evidence type="ECO:0000313" key="2">
    <source>
        <dbReference type="EMBL" id="GLT23891.1"/>
    </source>
</evidence>
<reference evidence="3" key="1">
    <citation type="journal article" date="2019" name="Int. J. Syst. Evol. Microbiol.">
        <title>The Global Catalogue of Microorganisms (GCM) 10K type strain sequencing project: providing services to taxonomists for standard genome sequencing and annotation.</title>
        <authorList>
            <consortium name="The Broad Institute Genomics Platform"/>
            <consortium name="The Broad Institute Genome Sequencing Center for Infectious Disease"/>
            <person name="Wu L."/>
            <person name="Ma J."/>
        </authorList>
    </citation>
    <scope>NUCLEOTIDE SEQUENCE [LARGE SCALE GENOMIC DNA]</scope>
    <source>
        <strain evidence="3">NBRC 102407</strain>
    </source>
</reference>
<feature type="chain" id="PRO_5046064078" description="PXPV repeat-containing protein" evidence="1">
    <location>
        <begin position="27"/>
        <end position="100"/>
    </location>
</feature>
<sequence length="100" mass="11020">MRNTRQMIAAAVLGSLAFGMALPASAHGDRGRGWGERHHHHPRHYHDYRGSYAYAPAPVYMAPPPMVIERPVVYRPAPVYAYPSAPAITIGLPPVVIPLR</sequence>